<name>A0A399R7H9_9PROT</name>
<proteinExistence type="predicted"/>
<keyword evidence="2" id="KW-1185">Reference proteome</keyword>
<dbReference type="EMBL" id="QWFX01000016">
    <property type="protein sequence ID" value="RIJ26713.1"/>
    <property type="molecule type" value="Genomic_DNA"/>
</dbReference>
<dbReference type="AlphaFoldDB" id="A0A399R7H9"/>
<dbReference type="Pfam" id="PF11253">
    <property type="entry name" value="DUF3052"/>
    <property type="match status" value="1"/>
</dbReference>
<dbReference type="Proteomes" id="UP000266385">
    <property type="component" value="Unassembled WGS sequence"/>
</dbReference>
<comment type="caution">
    <text evidence="1">The sequence shown here is derived from an EMBL/GenBank/DDBJ whole genome shotgun (WGS) entry which is preliminary data.</text>
</comment>
<dbReference type="RefSeq" id="WP_119377607.1">
    <property type="nucleotide sequence ID" value="NZ_QWFX01000016.1"/>
</dbReference>
<evidence type="ECO:0000313" key="2">
    <source>
        <dbReference type="Proteomes" id="UP000266385"/>
    </source>
</evidence>
<sequence length="137" mass="15024">MAQTAGYSGKPLAQKLGLKDGMQAAVIAAPEQYDALIDAFPVTHVPASDRLEGDWAFLHLFCRETADLEAGLAPVFAHLAEGGMIWVSWPKKSSKLWRDMTEDDVRRVALPMGLVDVKVCAVDADWSGLKLMRRKKG</sequence>
<evidence type="ECO:0000313" key="1">
    <source>
        <dbReference type="EMBL" id="RIJ26713.1"/>
    </source>
</evidence>
<accession>A0A399R7H9</accession>
<dbReference type="InterPro" id="IPR029063">
    <property type="entry name" value="SAM-dependent_MTases_sf"/>
</dbReference>
<dbReference type="InterPro" id="IPR021412">
    <property type="entry name" value="DUF3052"/>
</dbReference>
<reference evidence="1 2" key="1">
    <citation type="submission" date="2018-08" db="EMBL/GenBank/DDBJ databases">
        <title>Henriciella mobilis sp. nov., isolated from seawater.</title>
        <authorList>
            <person name="Cheng H."/>
            <person name="Wu Y.-H."/>
            <person name="Xu X.-W."/>
            <person name="Guo L.-L."/>
        </authorList>
    </citation>
    <scope>NUCLEOTIDE SEQUENCE [LARGE SCALE GENOMIC DNA]</scope>
    <source>
        <strain evidence="1 2">JN25</strain>
    </source>
</reference>
<protein>
    <submittedName>
        <fullName evidence="1">DUF3052 family protein</fullName>
    </submittedName>
</protein>
<dbReference type="OrthoDB" id="9800461at2"/>
<dbReference type="SUPFAM" id="SSF53335">
    <property type="entry name" value="S-adenosyl-L-methionine-dependent methyltransferases"/>
    <property type="match status" value="1"/>
</dbReference>
<organism evidence="1 2">
    <name type="scientific">Henriciella mobilis</name>
    <dbReference type="NCBI Taxonomy" id="2305467"/>
    <lineage>
        <taxon>Bacteria</taxon>
        <taxon>Pseudomonadati</taxon>
        <taxon>Pseudomonadota</taxon>
        <taxon>Alphaproteobacteria</taxon>
        <taxon>Hyphomonadales</taxon>
        <taxon>Hyphomonadaceae</taxon>
        <taxon>Henriciella</taxon>
    </lineage>
</organism>
<gene>
    <name evidence="1" type="ORF">D1223_17350</name>
</gene>